<feature type="domain" description="HIG1" evidence="5">
    <location>
        <begin position="1"/>
        <end position="69"/>
    </location>
</feature>
<dbReference type="PROSITE" id="PS51503">
    <property type="entry name" value="HIG1"/>
    <property type="match status" value="1"/>
</dbReference>
<evidence type="ECO:0000256" key="2">
    <source>
        <dbReference type="ARBA" id="ARBA00022989"/>
    </source>
</evidence>
<dbReference type="Proteomes" id="UP001310692">
    <property type="component" value="Unassembled WGS sequence"/>
</dbReference>
<comment type="caution">
    <text evidence="6">The sequence shown here is derived from an EMBL/GenBank/DDBJ whole genome shotgun (WGS) entry which is preliminary data.</text>
</comment>
<dbReference type="NCBIfam" id="NF033233">
    <property type="entry name" value="twin_helix"/>
    <property type="match status" value="1"/>
</dbReference>
<keyword evidence="2 4" id="KW-1133">Transmembrane helix</keyword>
<dbReference type="Pfam" id="PF04588">
    <property type="entry name" value="HIG_1_N"/>
    <property type="match status" value="1"/>
</dbReference>
<protein>
    <submittedName>
        <fullName evidence="6">Twin transmembrane helix small protein</fullName>
    </submittedName>
</protein>
<evidence type="ECO:0000256" key="1">
    <source>
        <dbReference type="ARBA" id="ARBA00022692"/>
    </source>
</evidence>
<keyword evidence="3 4" id="KW-0472">Membrane</keyword>
<dbReference type="Gene3D" id="6.10.140.1320">
    <property type="match status" value="1"/>
</dbReference>
<evidence type="ECO:0000313" key="6">
    <source>
        <dbReference type="EMBL" id="MEE2566317.1"/>
    </source>
</evidence>
<reference evidence="6 7" key="1">
    <citation type="submission" date="2024-01" db="EMBL/GenBank/DDBJ databases">
        <title>Hyphobacterium bacterium isolated from marine sediment.</title>
        <authorList>
            <person name="Zhao S."/>
        </authorList>
    </citation>
    <scope>NUCLEOTIDE SEQUENCE [LARGE SCALE GENOMIC DNA]</scope>
    <source>
        <strain evidence="6 7">Y60-23</strain>
    </source>
</reference>
<evidence type="ECO:0000256" key="3">
    <source>
        <dbReference type="ARBA" id="ARBA00023136"/>
    </source>
</evidence>
<feature type="transmembrane region" description="Helical" evidence="4">
    <location>
        <begin position="46"/>
        <end position="66"/>
    </location>
</feature>
<evidence type="ECO:0000256" key="4">
    <source>
        <dbReference type="SAM" id="Phobius"/>
    </source>
</evidence>
<organism evidence="6 7">
    <name type="scientific">Hyphobacterium marinum</name>
    <dbReference type="NCBI Taxonomy" id="3116574"/>
    <lineage>
        <taxon>Bacteria</taxon>
        <taxon>Pseudomonadati</taxon>
        <taxon>Pseudomonadota</taxon>
        <taxon>Alphaproteobacteria</taxon>
        <taxon>Maricaulales</taxon>
        <taxon>Maricaulaceae</taxon>
        <taxon>Hyphobacterium</taxon>
    </lineage>
</organism>
<proteinExistence type="predicted"/>
<keyword evidence="1 4" id="KW-0812">Transmembrane</keyword>
<dbReference type="InterPro" id="IPR007667">
    <property type="entry name" value="Hypoxia_induced_domain"/>
</dbReference>
<dbReference type="RefSeq" id="WP_330195856.1">
    <property type="nucleotide sequence ID" value="NZ_JAZDRO010000002.1"/>
</dbReference>
<sequence length="69" mass="7165">MIMALNILIGVAVLAVAATLLAGLFNLARGGEGAGERSNKLMRWRVGLQFVAIALLVVGFIAKTAIQNG</sequence>
<name>A0ABU7LXN6_9PROT</name>
<evidence type="ECO:0000313" key="7">
    <source>
        <dbReference type="Proteomes" id="UP001310692"/>
    </source>
</evidence>
<gene>
    <name evidence="6" type="ORF">V0U35_06455</name>
</gene>
<evidence type="ECO:0000259" key="5">
    <source>
        <dbReference type="PROSITE" id="PS51503"/>
    </source>
</evidence>
<keyword evidence="7" id="KW-1185">Reference proteome</keyword>
<accession>A0ABU7LXN6</accession>
<dbReference type="EMBL" id="JAZDRO010000002">
    <property type="protein sequence ID" value="MEE2566317.1"/>
    <property type="molecule type" value="Genomic_DNA"/>
</dbReference>